<evidence type="ECO:0000256" key="5">
    <source>
        <dbReference type="ARBA" id="ARBA00022705"/>
    </source>
</evidence>
<dbReference type="NCBIfam" id="TIGR00678">
    <property type="entry name" value="holB"/>
    <property type="match status" value="1"/>
</dbReference>
<feature type="domain" description="DNA polymerase III delta subunit C-terminal" evidence="9">
    <location>
        <begin position="233"/>
        <end position="326"/>
    </location>
</feature>
<protein>
    <recommendedName>
        <fullName evidence="2">DNA polymerase III subunit delta'</fullName>
        <ecNumber evidence="1">2.7.7.7</ecNumber>
    </recommendedName>
</protein>
<evidence type="ECO:0000256" key="1">
    <source>
        <dbReference type="ARBA" id="ARBA00012417"/>
    </source>
</evidence>
<evidence type="ECO:0000256" key="7">
    <source>
        <dbReference type="ARBA" id="ARBA00049244"/>
    </source>
</evidence>
<evidence type="ECO:0000313" key="11">
    <source>
        <dbReference type="Proteomes" id="UP001597106"/>
    </source>
</evidence>
<keyword evidence="4 10" id="KW-0548">Nucleotidyltransferase</keyword>
<dbReference type="InterPro" id="IPR004622">
    <property type="entry name" value="DNA_pol_HolB"/>
</dbReference>
<dbReference type="InterPro" id="IPR015199">
    <property type="entry name" value="DNA_pol_III_delta_C"/>
</dbReference>
<keyword evidence="6" id="KW-0239">DNA-directed DNA polymerase</keyword>
<keyword evidence="11" id="KW-1185">Reference proteome</keyword>
<reference evidence="11" key="1">
    <citation type="journal article" date="2019" name="Int. J. Syst. Evol. Microbiol.">
        <title>The Global Catalogue of Microorganisms (GCM) 10K type strain sequencing project: providing services to taxonomists for standard genome sequencing and annotation.</title>
        <authorList>
            <consortium name="The Broad Institute Genomics Platform"/>
            <consortium name="The Broad Institute Genome Sequencing Center for Infectious Disease"/>
            <person name="Wu L."/>
            <person name="Ma J."/>
        </authorList>
    </citation>
    <scope>NUCLEOTIDE SEQUENCE [LARGE SCALE GENOMIC DNA]</scope>
    <source>
        <strain evidence="11">CCUG 59685</strain>
    </source>
</reference>
<dbReference type="GO" id="GO:0003887">
    <property type="term" value="F:DNA-directed DNA polymerase activity"/>
    <property type="evidence" value="ECO:0007669"/>
    <property type="project" value="UniProtKB-EC"/>
</dbReference>
<evidence type="ECO:0000259" key="9">
    <source>
        <dbReference type="Pfam" id="PF09115"/>
    </source>
</evidence>
<dbReference type="InterPro" id="IPR050238">
    <property type="entry name" value="DNA_Rep/Repair_Clamp_Loader"/>
</dbReference>
<evidence type="ECO:0000256" key="8">
    <source>
        <dbReference type="SAM" id="MobiDB-lite"/>
    </source>
</evidence>
<dbReference type="Gene3D" id="3.40.50.300">
    <property type="entry name" value="P-loop containing nucleotide triphosphate hydrolases"/>
    <property type="match status" value="1"/>
</dbReference>
<keyword evidence="5" id="KW-0235">DNA replication</keyword>
<dbReference type="Pfam" id="PF13177">
    <property type="entry name" value="DNA_pol3_delta2"/>
    <property type="match status" value="1"/>
</dbReference>
<comment type="catalytic activity">
    <reaction evidence="7">
        <text>DNA(n) + a 2'-deoxyribonucleoside 5'-triphosphate = DNA(n+1) + diphosphate</text>
        <dbReference type="Rhea" id="RHEA:22508"/>
        <dbReference type="Rhea" id="RHEA-COMP:17339"/>
        <dbReference type="Rhea" id="RHEA-COMP:17340"/>
        <dbReference type="ChEBI" id="CHEBI:33019"/>
        <dbReference type="ChEBI" id="CHEBI:61560"/>
        <dbReference type="ChEBI" id="CHEBI:173112"/>
        <dbReference type="EC" id="2.7.7.7"/>
    </reaction>
</comment>
<dbReference type="InterPro" id="IPR027417">
    <property type="entry name" value="P-loop_NTPase"/>
</dbReference>
<dbReference type="PANTHER" id="PTHR11669:SF8">
    <property type="entry name" value="DNA POLYMERASE III SUBUNIT DELTA"/>
    <property type="match status" value="1"/>
</dbReference>
<evidence type="ECO:0000256" key="2">
    <source>
        <dbReference type="ARBA" id="ARBA00014363"/>
    </source>
</evidence>
<name>A0ABW3GIZ0_9PROT</name>
<evidence type="ECO:0000256" key="6">
    <source>
        <dbReference type="ARBA" id="ARBA00022932"/>
    </source>
</evidence>
<evidence type="ECO:0000256" key="4">
    <source>
        <dbReference type="ARBA" id="ARBA00022695"/>
    </source>
</evidence>
<sequence>MLITQEYPWQATLFAQWMQAGQSRHHALLLHGKTGIGKLAFARAMAAALLCLQPEHGHACGQCQSCHWLSEGAHPDFREITPEDEDSAEGSKKKTRKRQQILIDQIRALHDYLSLSSHRVEGMRVVLIHPLEAMNVAASNALLKLLEEPPQRTQFLLVSHQRQALLPTILSRCMQVEMPVPSESQGLQWMQLQGIAQPEWLWHYSGGAPITVLQDDLDWYAWYQQFQPHLRRGAEVDVVAAVPVLIKQGMEAAIQVLQKWLLDVWLSCHQQPLRYHPSEAAALQGLAGRVQLSRLLAFQQQLNRFKMTAQHPLNQELQLEQLLLQYKKIFEDKPNK</sequence>
<dbReference type="SUPFAM" id="SSF52540">
    <property type="entry name" value="P-loop containing nucleoside triphosphate hydrolases"/>
    <property type="match status" value="1"/>
</dbReference>
<feature type="region of interest" description="Disordered" evidence="8">
    <location>
        <begin position="77"/>
        <end position="96"/>
    </location>
</feature>
<dbReference type="Proteomes" id="UP001597106">
    <property type="component" value="Unassembled WGS sequence"/>
</dbReference>
<dbReference type="RefSeq" id="WP_379076556.1">
    <property type="nucleotide sequence ID" value="NZ_JBHTJW010000002.1"/>
</dbReference>
<organism evidence="10 11">
    <name type="scientific">Methylophilus glucosoxydans</name>
    <dbReference type="NCBI Taxonomy" id="752553"/>
    <lineage>
        <taxon>Bacteria</taxon>
        <taxon>Pseudomonadati</taxon>
        <taxon>Pseudomonadota</taxon>
        <taxon>Betaproteobacteria</taxon>
        <taxon>Nitrosomonadales</taxon>
        <taxon>Methylophilaceae</taxon>
        <taxon>Methylophilus</taxon>
    </lineage>
</organism>
<accession>A0ABW3GIZ0</accession>
<dbReference type="EC" id="2.7.7.7" evidence="1"/>
<comment type="caution">
    <text evidence="10">The sequence shown here is derived from an EMBL/GenBank/DDBJ whole genome shotgun (WGS) entry which is preliminary data.</text>
</comment>
<dbReference type="PANTHER" id="PTHR11669">
    <property type="entry name" value="REPLICATION FACTOR C / DNA POLYMERASE III GAMMA-TAU SUBUNIT"/>
    <property type="match status" value="1"/>
</dbReference>
<gene>
    <name evidence="10" type="primary">holB</name>
    <name evidence="10" type="ORF">ACFQ1T_11055</name>
</gene>
<dbReference type="Pfam" id="PF09115">
    <property type="entry name" value="DNApol3-delta_C"/>
    <property type="match status" value="1"/>
</dbReference>
<dbReference type="EMBL" id="JBHTJW010000002">
    <property type="protein sequence ID" value="MFD0930313.1"/>
    <property type="molecule type" value="Genomic_DNA"/>
</dbReference>
<proteinExistence type="predicted"/>
<evidence type="ECO:0000313" key="10">
    <source>
        <dbReference type="EMBL" id="MFD0930313.1"/>
    </source>
</evidence>
<evidence type="ECO:0000256" key="3">
    <source>
        <dbReference type="ARBA" id="ARBA00022679"/>
    </source>
</evidence>
<keyword evidence="3 10" id="KW-0808">Transferase</keyword>